<dbReference type="RefSeq" id="WP_072426717.1">
    <property type="nucleotide sequence ID" value="NZ_FPKR01000001.1"/>
</dbReference>
<evidence type="ECO:0000256" key="4">
    <source>
        <dbReference type="SAM" id="MobiDB-lite"/>
    </source>
</evidence>
<evidence type="ECO:0000259" key="6">
    <source>
        <dbReference type="PROSITE" id="PS51063"/>
    </source>
</evidence>
<gene>
    <name evidence="7" type="ORF">SAMN02745887_00163</name>
</gene>
<keyword evidence="3" id="KW-0804">Transcription</keyword>
<keyword evidence="8" id="KW-1185">Reference proteome</keyword>
<dbReference type="GO" id="GO:0005829">
    <property type="term" value="C:cytosol"/>
    <property type="evidence" value="ECO:0007669"/>
    <property type="project" value="TreeGrafter"/>
</dbReference>
<dbReference type="InterPro" id="IPR050397">
    <property type="entry name" value="Env_Response_Regulators"/>
</dbReference>
<evidence type="ECO:0000313" key="7">
    <source>
        <dbReference type="EMBL" id="SFZ70321.1"/>
    </source>
</evidence>
<dbReference type="Pfam" id="PF13545">
    <property type="entry name" value="HTH_Crp_2"/>
    <property type="match status" value="1"/>
</dbReference>
<dbReference type="InterPro" id="IPR036388">
    <property type="entry name" value="WH-like_DNA-bd_sf"/>
</dbReference>
<name>A0A1K2H584_9NEIS</name>
<keyword evidence="1" id="KW-0805">Transcription regulation</keyword>
<dbReference type="STRING" id="1121279.SAMN02745887_00163"/>
<dbReference type="Gene3D" id="1.10.10.10">
    <property type="entry name" value="Winged helix-like DNA-binding domain superfamily/Winged helix DNA-binding domain"/>
    <property type="match status" value="1"/>
</dbReference>
<dbReference type="PANTHER" id="PTHR24567:SF68">
    <property type="entry name" value="DNA-BINDING TRANSCRIPTIONAL DUAL REGULATOR CRP"/>
    <property type="match status" value="1"/>
</dbReference>
<feature type="region of interest" description="Disordered" evidence="4">
    <location>
        <begin position="223"/>
        <end position="247"/>
    </location>
</feature>
<dbReference type="InterPro" id="IPR014710">
    <property type="entry name" value="RmlC-like_jellyroll"/>
</dbReference>
<organism evidence="7 8">
    <name type="scientific">Chitinimonas taiwanensis DSM 18899</name>
    <dbReference type="NCBI Taxonomy" id="1121279"/>
    <lineage>
        <taxon>Bacteria</taxon>
        <taxon>Pseudomonadati</taxon>
        <taxon>Pseudomonadota</taxon>
        <taxon>Betaproteobacteria</taxon>
        <taxon>Neisseriales</taxon>
        <taxon>Chitinibacteraceae</taxon>
        <taxon>Chitinimonas</taxon>
    </lineage>
</organism>
<accession>A0A1K2H584</accession>
<dbReference type="Gene3D" id="2.60.120.10">
    <property type="entry name" value="Jelly Rolls"/>
    <property type="match status" value="1"/>
</dbReference>
<dbReference type="PROSITE" id="PS50042">
    <property type="entry name" value="CNMP_BINDING_3"/>
    <property type="match status" value="1"/>
</dbReference>
<dbReference type="SMART" id="SM00419">
    <property type="entry name" value="HTH_CRP"/>
    <property type="match status" value="1"/>
</dbReference>
<dbReference type="InterPro" id="IPR000595">
    <property type="entry name" value="cNMP-bd_dom"/>
</dbReference>
<feature type="domain" description="HTH crp-type" evidence="6">
    <location>
        <begin position="151"/>
        <end position="220"/>
    </location>
</feature>
<feature type="domain" description="Cyclic nucleotide-binding" evidence="5">
    <location>
        <begin position="37"/>
        <end position="120"/>
    </location>
</feature>
<dbReference type="SUPFAM" id="SSF51206">
    <property type="entry name" value="cAMP-binding domain-like"/>
    <property type="match status" value="1"/>
</dbReference>
<dbReference type="CDD" id="cd00092">
    <property type="entry name" value="HTH_CRP"/>
    <property type="match status" value="1"/>
</dbReference>
<dbReference type="GO" id="GO:0003700">
    <property type="term" value="F:DNA-binding transcription factor activity"/>
    <property type="evidence" value="ECO:0007669"/>
    <property type="project" value="TreeGrafter"/>
</dbReference>
<dbReference type="GO" id="GO:0003677">
    <property type="term" value="F:DNA binding"/>
    <property type="evidence" value="ECO:0007669"/>
    <property type="project" value="UniProtKB-KW"/>
</dbReference>
<dbReference type="Pfam" id="PF00027">
    <property type="entry name" value="cNMP_binding"/>
    <property type="match status" value="1"/>
</dbReference>
<evidence type="ECO:0000256" key="2">
    <source>
        <dbReference type="ARBA" id="ARBA00023125"/>
    </source>
</evidence>
<keyword evidence="2" id="KW-0238">DNA-binding</keyword>
<protein>
    <submittedName>
        <fullName evidence="7">CRP/FNR family transcriptional regulator, cyclic AMP receptor protein</fullName>
    </submittedName>
</protein>
<sequence length="247" mass="27080">MLTIPFSEPIAMPNPLSPPGVLDDALLKAMSAHGGMRSYPANTLLINEADHTDAIYILLVGRVKVFGSGDSGREVIYNTLGPGEYFGEMSLDGQPRSASVMTLEPVSCIVVTGAKLRDFLADYPDFAMHLIHKLIGLVRRSTVNIKSLALDDVHSRVVRVLEELAREVDGRLLIREKLTQQDMADRVGASREMVNRVLTYLHNAGYLASEGRHMVVLKPLADSRPQAGEAADAKQERRKAVRPPLNS</sequence>
<dbReference type="CDD" id="cd00038">
    <property type="entry name" value="CAP_ED"/>
    <property type="match status" value="1"/>
</dbReference>
<evidence type="ECO:0000256" key="3">
    <source>
        <dbReference type="ARBA" id="ARBA00023163"/>
    </source>
</evidence>
<dbReference type="EMBL" id="FPKR01000001">
    <property type="protein sequence ID" value="SFZ70321.1"/>
    <property type="molecule type" value="Genomic_DNA"/>
</dbReference>
<dbReference type="InterPro" id="IPR012318">
    <property type="entry name" value="HTH_CRP"/>
</dbReference>
<dbReference type="InterPro" id="IPR036390">
    <property type="entry name" value="WH_DNA-bd_sf"/>
</dbReference>
<proteinExistence type="predicted"/>
<dbReference type="InterPro" id="IPR018490">
    <property type="entry name" value="cNMP-bd_dom_sf"/>
</dbReference>
<dbReference type="SUPFAM" id="SSF46785">
    <property type="entry name" value="Winged helix' DNA-binding domain"/>
    <property type="match status" value="1"/>
</dbReference>
<evidence type="ECO:0000259" key="5">
    <source>
        <dbReference type="PROSITE" id="PS50042"/>
    </source>
</evidence>
<evidence type="ECO:0000256" key="1">
    <source>
        <dbReference type="ARBA" id="ARBA00023015"/>
    </source>
</evidence>
<dbReference type="PROSITE" id="PS51063">
    <property type="entry name" value="HTH_CRP_2"/>
    <property type="match status" value="1"/>
</dbReference>
<reference evidence="7 8" key="1">
    <citation type="submission" date="2016-11" db="EMBL/GenBank/DDBJ databases">
        <authorList>
            <person name="Jaros S."/>
            <person name="Januszkiewicz K."/>
            <person name="Wedrychowicz H."/>
        </authorList>
    </citation>
    <scope>NUCLEOTIDE SEQUENCE [LARGE SCALE GENOMIC DNA]</scope>
    <source>
        <strain evidence="7 8">DSM 18899</strain>
    </source>
</reference>
<keyword evidence="7" id="KW-0675">Receptor</keyword>
<dbReference type="AlphaFoldDB" id="A0A1K2H584"/>
<dbReference type="SMART" id="SM00100">
    <property type="entry name" value="cNMP"/>
    <property type="match status" value="1"/>
</dbReference>
<evidence type="ECO:0000313" key="8">
    <source>
        <dbReference type="Proteomes" id="UP000186513"/>
    </source>
</evidence>
<dbReference type="PANTHER" id="PTHR24567">
    <property type="entry name" value="CRP FAMILY TRANSCRIPTIONAL REGULATORY PROTEIN"/>
    <property type="match status" value="1"/>
</dbReference>
<dbReference type="Proteomes" id="UP000186513">
    <property type="component" value="Unassembled WGS sequence"/>
</dbReference>